<evidence type="ECO:0000313" key="6">
    <source>
        <dbReference type="Proteomes" id="UP000011657"/>
    </source>
</evidence>
<dbReference type="RefSeq" id="WP_008895684.1">
    <property type="nucleotide sequence ID" value="NZ_AOIS01000057.1"/>
</dbReference>
<organism evidence="5 6">
    <name type="scientific">Haloterrigena salina JCM 13891</name>
    <dbReference type="NCBI Taxonomy" id="1227488"/>
    <lineage>
        <taxon>Archaea</taxon>
        <taxon>Methanobacteriati</taxon>
        <taxon>Methanobacteriota</taxon>
        <taxon>Stenosarchaea group</taxon>
        <taxon>Halobacteria</taxon>
        <taxon>Halobacteriales</taxon>
        <taxon>Natrialbaceae</taxon>
        <taxon>Haloterrigena</taxon>
    </lineage>
</organism>
<dbReference type="Gene3D" id="2.160.20.10">
    <property type="entry name" value="Single-stranded right-handed beta-helix, Pectin lyase-like"/>
    <property type="match status" value="1"/>
</dbReference>
<evidence type="ECO:0000313" key="5">
    <source>
        <dbReference type="EMBL" id="ELZ15413.1"/>
    </source>
</evidence>
<dbReference type="Proteomes" id="UP000011657">
    <property type="component" value="Unassembled WGS sequence"/>
</dbReference>
<dbReference type="GO" id="GO:0046872">
    <property type="term" value="F:metal ion binding"/>
    <property type="evidence" value="ECO:0007669"/>
    <property type="project" value="UniProtKB-KW"/>
</dbReference>
<feature type="region of interest" description="Disordered" evidence="3">
    <location>
        <begin position="405"/>
        <end position="431"/>
    </location>
</feature>
<evidence type="ECO:0000256" key="3">
    <source>
        <dbReference type="SAM" id="MobiDB-lite"/>
    </source>
</evidence>
<dbReference type="STRING" id="1227488.C477_17060"/>
<dbReference type="CDD" id="cd00161">
    <property type="entry name" value="beta-trefoil_Ricin-like"/>
    <property type="match status" value="1"/>
</dbReference>
<accession>M0BYB8</accession>
<sequence>MKQTRRTYLKGTAASALIGIGALSGLSGSAAAESNFGLETGFADTSWFNDDVDVHTVTEPTRSAVESAFSASGPRVVVFETSGTIDLGGNDLAITEDYCWVAGQTAPSPGITFINGQVRINANNCVVQHIRSRIGPGSGGSIQSNDAFNTADGTQNNVVDHVSASWGTDECLSVGYDTQDTTVTNCLIYEGLYDPYGDEADHNYATLIGNGASNVTFVGNVWAKTRARIPRLKSDTETVIVNNLAYFFDESANADSSAVTSFVGNVYTGLTDTGDAVLEGSPTAYHADNVTADPPLDGQSFAEVESESSPPLWPSGLSEMPSGDVESHNLANAGARPADRTGNDARIVQEIADRAGNDRLDSPYDYWIGHHDEVGGYPELPVNTHSLDVPDSGLRDWLAGWAQAVEDGSSPPDGGSGGDDGSSSGPISTGTYEIANVNSGQLLEVADASTANGANVQQWSVTGSATQQWYVEDTGNGEYILENVNSGLRLEVADASTADGANVQQYADSGCDCQRWRINDEGNGEYTLEAVHSGKLADVEGASTSDGANVLQWPDNGSANQRWTFDSV</sequence>
<gene>
    <name evidence="5" type="ORF">C477_17060</name>
</gene>
<evidence type="ECO:0000259" key="4">
    <source>
        <dbReference type="SMART" id="SM00458"/>
    </source>
</evidence>
<dbReference type="InterPro" id="IPR012334">
    <property type="entry name" value="Pectin_lyas_fold"/>
</dbReference>
<dbReference type="InterPro" id="IPR035992">
    <property type="entry name" value="Ricin_B-like_lectins"/>
</dbReference>
<dbReference type="PANTHER" id="PTHR42970">
    <property type="entry name" value="PECTATE LYASE C-RELATED"/>
    <property type="match status" value="1"/>
</dbReference>
<dbReference type="PANTHER" id="PTHR42970:SF1">
    <property type="entry name" value="PECTATE LYASE C-RELATED"/>
    <property type="match status" value="1"/>
</dbReference>
<feature type="region of interest" description="Disordered" evidence="3">
    <location>
        <begin position="291"/>
        <end position="344"/>
    </location>
</feature>
<dbReference type="Pfam" id="PF14200">
    <property type="entry name" value="RicinB_lectin_2"/>
    <property type="match status" value="2"/>
</dbReference>
<dbReference type="InterPro" id="IPR006311">
    <property type="entry name" value="TAT_signal"/>
</dbReference>
<dbReference type="Gene3D" id="2.80.10.50">
    <property type="match status" value="2"/>
</dbReference>
<comment type="caution">
    <text evidence="5">The sequence shown here is derived from an EMBL/GenBank/DDBJ whole genome shotgun (WGS) entry which is preliminary data.</text>
</comment>
<keyword evidence="5" id="KW-0430">Lectin</keyword>
<dbReference type="PROSITE" id="PS51318">
    <property type="entry name" value="TAT"/>
    <property type="match status" value="1"/>
</dbReference>
<proteinExistence type="predicted"/>
<keyword evidence="1" id="KW-0479">Metal-binding</keyword>
<dbReference type="AlphaFoldDB" id="M0BYB8"/>
<dbReference type="InterPro" id="IPR000772">
    <property type="entry name" value="Ricin_B_lectin"/>
</dbReference>
<reference evidence="5 6" key="1">
    <citation type="journal article" date="2014" name="PLoS Genet.">
        <title>Phylogenetically driven sequencing of extremely halophilic archaea reveals strategies for static and dynamic osmo-response.</title>
        <authorList>
            <person name="Becker E.A."/>
            <person name="Seitzer P.M."/>
            <person name="Tritt A."/>
            <person name="Larsen D."/>
            <person name="Krusor M."/>
            <person name="Yao A.I."/>
            <person name="Wu D."/>
            <person name="Madern D."/>
            <person name="Eisen J.A."/>
            <person name="Darling A.E."/>
            <person name="Facciotti M.T."/>
        </authorList>
    </citation>
    <scope>NUCLEOTIDE SEQUENCE [LARGE SCALE GENOMIC DNA]</scope>
    <source>
        <strain evidence="5 6">JCM 13891</strain>
    </source>
</reference>
<protein>
    <submittedName>
        <fullName evidence="5">Ricin B lectin</fullName>
    </submittedName>
</protein>
<dbReference type="InterPro" id="IPR052063">
    <property type="entry name" value="Polysaccharide_Lyase_1"/>
</dbReference>
<dbReference type="PATRIC" id="fig|1227488.3.peg.3412"/>
<dbReference type="SMART" id="SM00458">
    <property type="entry name" value="RICIN"/>
    <property type="match status" value="1"/>
</dbReference>
<dbReference type="SUPFAM" id="SSF51126">
    <property type="entry name" value="Pectin lyase-like"/>
    <property type="match status" value="1"/>
</dbReference>
<feature type="domain" description="Ricin B lectin" evidence="4">
    <location>
        <begin position="429"/>
        <end position="566"/>
    </location>
</feature>
<evidence type="ECO:0000256" key="2">
    <source>
        <dbReference type="ARBA" id="ARBA00023180"/>
    </source>
</evidence>
<dbReference type="eggNOG" id="arCOG09138">
    <property type="taxonomic scope" value="Archaea"/>
</dbReference>
<keyword evidence="2" id="KW-0325">Glycoprotein</keyword>
<dbReference type="InterPro" id="IPR011050">
    <property type="entry name" value="Pectin_lyase_fold/virulence"/>
</dbReference>
<dbReference type="SUPFAM" id="SSF50370">
    <property type="entry name" value="Ricin B-like lectins"/>
    <property type="match status" value="1"/>
</dbReference>
<dbReference type="GO" id="GO:0030246">
    <property type="term" value="F:carbohydrate binding"/>
    <property type="evidence" value="ECO:0007669"/>
    <property type="project" value="UniProtKB-KW"/>
</dbReference>
<dbReference type="EMBL" id="AOIS01000057">
    <property type="protein sequence ID" value="ELZ15413.1"/>
    <property type="molecule type" value="Genomic_DNA"/>
</dbReference>
<keyword evidence="6" id="KW-1185">Reference proteome</keyword>
<evidence type="ECO:0000256" key="1">
    <source>
        <dbReference type="ARBA" id="ARBA00022723"/>
    </source>
</evidence>
<dbReference type="PROSITE" id="PS50231">
    <property type="entry name" value="RICIN_B_LECTIN"/>
    <property type="match status" value="1"/>
</dbReference>
<name>M0BYB8_9EURY</name>